<dbReference type="PANTHER" id="PTHR24148">
    <property type="entry name" value="ANKYRIN REPEAT DOMAIN-CONTAINING PROTEIN 39 HOMOLOG-RELATED"/>
    <property type="match status" value="1"/>
</dbReference>
<evidence type="ECO:0000313" key="2">
    <source>
        <dbReference type="EMBL" id="KAJ4332991.1"/>
    </source>
</evidence>
<proteinExistence type="predicted"/>
<name>A0A9W9BXI1_9PLEO</name>
<dbReference type="AlphaFoldDB" id="A0A9W9BXI1"/>
<keyword evidence="3" id="KW-1185">Reference proteome</keyword>
<dbReference type="Proteomes" id="UP001140562">
    <property type="component" value="Unassembled WGS sequence"/>
</dbReference>
<dbReference type="InterPro" id="IPR010730">
    <property type="entry name" value="HET"/>
</dbReference>
<organism evidence="2 3">
    <name type="scientific">Didymella glomerata</name>
    <dbReference type="NCBI Taxonomy" id="749621"/>
    <lineage>
        <taxon>Eukaryota</taxon>
        <taxon>Fungi</taxon>
        <taxon>Dikarya</taxon>
        <taxon>Ascomycota</taxon>
        <taxon>Pezizomycotina</taxon>
        <taxon>Dothideomycetes</taxon>
        <taxon>Pleosporomycetidae</taxon>
        <taxon>Pleosporales</taxon>
        <taxon>Pleosporineae</taxon>
        <taxon>Didymellaceae</taxon>
        <taxon>Didymella</taxon>
    </lineage>
</organism>
<evidence type="ECO:0000259" key="1">
    <source>
        <dbReference type="Pfam" id="PF06985"/>
    </source>
</evidence>
<protein>
    <recommendedName>
        <fullName evidence="1">Heterokaryon incompatibility domain-containing protein</fullName>
    </recommendedName>
</protein>
<evidence type="ECO:0000313" key="3">
    <source>
        <dbReference type="Proteomes" id="UP001140562"/>
    </source>
</evidence>
<dbReference type="Pfam" id="PF06985">
    <property type="entry name" value="HET"/>
    <property type="match status" value="1"/>
</dbReference>
<feature type="domain" description="Heterokaryon incompatibility" evidence="1">
    <location>
        <begin position="5"/>
        <end position="115"/>
    </location>
</feature>
<dbReference type="OrthoDB" id="194358at2759"/>
<accession>A0A9W9BXI1</accession>
<dbReference type="PANTHER" id="PTHR24148:SF79">
    <property type="entry name" value="HETEROKARYON INCOMPATIBILITY DOMAIN-CONTAINING PROTEIN"/>
    <property type="match status" value="1"/>
</dbReference>
<dbReference type="EMBL" id="JAPEUV010000104">
    <property type="protein sequence ID" value="KAJ4332991.1"/>
    <property type="molecule type" value="Genomic_DNA"/>
</dbReference>
<reference evidence="2" key="1">
    <citation type="submission" date="2022-10" db="EMBL/GenBank/DDBJ databases">
        <title>Tapping the CABI collections for fungal endophytes: first genome assemblies for Collariella, Neodidymelliopsis, Ascochyta clinopodiicola, Didymella pomorum, Didymosphaeria variabile, Neocosmospora piperis and Neocucurbitaria cava.</title>
        <authorList>
            <person name="Hill R."/>
        </authorList>
    </citation>
    <scope>NUCLEOTIDE SEQUENCE</scope>
    <source>
        <strain evidence="2">IMI 360193</strain>
    </source>
</reference>
<sequence length="298" mass="34239">MILRIDSICIDQTPEAIEERNVQVALMGEIYKSAARVVVWLGPSNERVELALRQVMDIAMVTRSASQSLANRRLIQGRLHDFTRSLSESVRSASEDPVSPLFECSWFYRMWTVQEVTLSAFQRTFVRCGSLEIPWPVLIITLDAMRAVRYKWGRWEEATKLQKQLTIYMVARRIPGSKAIMDDNPRNVHNHPLASDVLTGTREKLTGNEKDKVIALYGLFTEMEIPMPRPDYQLSVEDTYRQATAAAIRFDKTLYILYHVLSDKRRKTLASWVPDWAEPGFDCGDGRYGVLRSRFAAF</sequence>
<comment type="caution">
    <text evidence="2">The sequence shown here is derived from an EMBL/GenBank/DDBJ whole genome shotgun (WGS) entry which is preliminary data.</text>
</comment>
<gene>
    <name evidence="2" type="ORF">N0V87_007968</name>
</gene>
<dbReference type="InterPro" id="IPR052895">
    <property type="entry name" value="HetReg/Transcr_Mod"/>
</dbReference>